<dbReference type="OrthoDB" id="3502590at2759"/>
<dbReference type="HOGENOM" id="CLU_552088_0_0_1"/>
<gene>
    <name evidence="1" type="ORF">HMPREF1541_09565</name>
</gene>
<dbReference type="AlphaFoldDB" id="W2SAK5"/>
<organism evidence="1 2">
    <name type="scientific">Cyphellophora europaea (strain CBS 101466)</name>
    <name type="common">Phialophora europaea</name>
    <dbReference type="NCBI Taxonomy" id="1220924"/>
    <lineage>
        <taxon>Eukaryota</taxon>
        <taxon>Fungi</taxon>
        <taxon>Dikarya</taxon>
        <taxon>Ascomycota</taxon>
        <taxon>Pezizomycotina</taxon>
        <taxon>Eurotiomycetes</taxon>
        <taxon>Chaetothyriomycetidae</taxon>
        <taxon>Chaetothyriales</taxon>
        <taxon>Cyphellophoraceae</taxon>
        <taxon>Cyphellophora</taxon>
    </lineage>
</organism>
<dbReference type="RefSeq" id="XP_008712460.1">
    <property type="nucleotide sequence ID" value="XM_008714238.1"/>
</dbReference>
<name>W2SAK5_CYPE1</name>
<proteinExistence type="predicted"/>
<dbReference type="VEuPathDB" id="FungiDB:HMPREF1541_09565"/>
<reference evidence="1 2" key="1">
    <citation type="submission" date="2013-03" db="EMBL/GenBank/DDBJ databases">
        <title>The Genome Sequence of Phialophora europaea CBS 101466.</title>
        <authorList>
            <consortium name="The Broad Institute Genomics Platform"/>
            <person name="Cuomo C."/>
            <person name="de Hoog S."/>
            <person name="Gorbushina A."/>
            <person name="Walker B."/>
            <person name="Young S.K."/>
            <person name="Zeng Q."/>
            <person name="Gargeya S."/>
            <person name="Fitzgerald M."/>
            <person name="Haas B."/>
            <person name="Abouelleil A."/>
            <person name="Allen A.W."/>
            <person name="Alvarado L."/>
            <person name="Arachchi H.M."/>
            <person name="Berlin A.M."/>
            <person name="Chapman S.B."/>
            <person name="Gainer-Dewar J."/>
            <person name="Goldberg J."/>
            <person name="Griggs A."/>
            <person name="Gujja S."/>
            <person name="Hansen M."/>
            <person name="Howarth C."/>
            <person name="Imamovic A."/>
            <person name="Ireland A."/>
            <person name="Larimer J."/>
            <person name="McCowan C."/>
            <person name="Murphy C."/>
            <person name="Pearson M."/>
            <person name="Poon T.W."/>
            <person name="Priest M."/>
            <person name="Roberts A."/>
            <person name="Saif S."/>
            <person name="Shea T."/>
            <person name="Sisk P."/>
            <person name="Sykes S."/>
            <person name="Wortman J."/>
            <person name="Nusbaum C."/>
            <person name="Birren B."/>
        </authorList>
    </citation>
    <scope>NUCLEOTIDE SEQUENCE [LARGE SCALE GENOMIC DNA]</scope>
    <source>
        <strain evidence="1 2">CBS 101466</strain>
    </source>
</reference>
<dbReference type="InParanoid" id="W2SAK5"/>
<dbReference type="eggNOG" id="ENOG502RP4B">
    <property type="taxonomic scope" value="Eukaryota"/>
</dbReference>
<keyword evidence="2" id="KW-1185">Reference proteome</keyword>
<protein>
    <submittedName>
        <fullName evidence="1">Uncharacterized protein</fullName>
    </submittedName>
</protein>
<accession>W2SAK5</accession>
<dbReference type="GeneID" id="19976904"/>
<dbReference type="Proteomes" id="UP000030752">
    <property type="component" value="Unassembled WGS sequence"/>
</dbReference>
<sequence>MAVQTQSRRRFHFVLVERMKPETTDRREFELVDAGARSHAARIAHEARRKSALTKKAIHAMKQEPDEAEPAWAYSPSSTATQMSNSFLDPFVQLPMDLTLEERNLLHDYLTVVPEVLYRTGPKSAFCPVRDTTLVSIATNEIWLSWAILLMQHRRTVLRGHSPEDDPPLLHRRRLTYQLMHQKLTAPEDETLSDEILLGLVASGVAEHRVSGAKIANKHLEAGLALFEVRRKKSIHPQLTYPIGLVCCNAYIGLGVDSFFKHYVTLVTTSSAIAQRLRSIQGWNFAIRQCVADAVHRPTVEGGKSVLGHPSEAYLRSRAGSVESERSIVRGHVRKLLAETTEFGTRTCLGALFAVNTVFCACRHDESVAIDFVKDLLYYLAMSEPGPVRDGVPQLTPMAAMYIIGYCGSRIQEEHGASRRRFDLWDVIKFVELMMLAPESTRAKMRQALASWILADMAKPEDLIVFREDERALMIREIELEWSRKQARLAREAG</sequence>
<evidence type="ECO:0000313" key="1">
    <source>
        <dbReference type="EMBL" id="ETN45732.1"/>
    </source>
</evidence>
<dbReference type="EMBL" id="KB822712">
    <property type="protein sequence ID" value="ETN45732.1"/>
    <property type="molecule type" value="Genomic_DNA"/>
</dbReference>
<evidence type="ECO:0000313" key="2">
    <source>
        <dbReference type="Proteomes" id="UP000030752"/>
    </source>
</evidence>